<proteinExistence type="predicted"/>
<protein>
    <recommendedName>
        <fullName evidence="4">PEP-CTERM protein-sorting domain-containing protein</fullName>
    </recommendedName>
</protein>
<dbReference type="NCBIfam" id="TIGR03370">
    <property type="entry name" value="VPLPA-CTERM"/>
    <property type="match status" value="1"/>
</dbReference>
<feature type="chain" id="PRO_5015492473" description="PEP-CTERM protein-sorting domain-containing protein" evidence="1">
    <location>
        <begin position="18"/>
        <end position="218"/>
    </location>
</feature>
<dbReference type="InterPro" id="IPR022472">
    <property type="entry name" value="VPLPA-CTERM"/>
</dbReference>
<evidence type="ECO:0000256" key="1">
    <source>
        <dbReference type="SAM" id="SignalP"/>
    </source>
</evidence>
<dbReference type="AlphaFoldDB" id="A0A2S7JZG2"/>
<name>A0A2S7JZG2_9PROT</name>
<comment type="caution">
    <text evidence="2">The sequence shown here is derived from an EMBL/GenBank/DDBJ whole genome shotgun (WGS) entry which is preliminary data.</text>
</comment>
<dbReference type="Proteomes" id="UP000239504">
    <property type="component" value="Unassembled WGS sequence"/>
</dbReference>
<evidence type="ECO:0000313" key="3">
    <source>
        <dbReference type="Proteomes" id="UP000239504"/>
    </source>
</evidence>
<dbReference type="NCBIfam" id="TIGR02595">
    <property type="entry name" value="PEP_CTERM"/>
    <property type="match status" value="1"/>
</dbReference>
<keyword evidence="3" id="KW-1185">Reference proteome</keyword>
<feature type="signal peptide" evidence="1">
    <location>
        <begin position="1"/>
        <end position="17"/>
    </location>
</feature>
<organism evidence="2 3">
    <name type="scientific">Hyphococcus luteus</name>
    <dbReference type="NCBI Taxonomy" id="2058213"/>
    <lineage>
        <taxon>Bacteria</taxon>
        <taxon>Pseudomonadati</taxon>
        <taxon>Pseudomonadota</taxon>
        <taxon>Alphaproteobacteria</taxon>
        <taxon>Parvularculales</taxon>
        <taxon>Parvularculaceae</taxon>
        <taxon>Hyphococcus</taxon>
    </lineage>
</organism>
<reference evidence="2 3" key="1">
    <citation type="submission" date="2017-12" db="EMBL/GenBank/DDBJ databases">
        <authorList>
            <person name="Hurst M.R.H."/>
        </authorList>
    </citation>
    <scope>NUCLEOTIDE SEQUENCE [LARGE SCALE GENOMIC DNA]</scope>
    <source>
        <strain evidence="2 3">SY-3-19</strain>
    </source>
</reference>
<evidence type="ECO:0000313" key="2">
    <source>
        <dbReference type="EMBL" id="PQA85649.1"/>
    </source>
</evidence>
<gene>
    <name evidence="2" type="ORF">CW354_22225</name>
</gene>
<keyword evidence="1" id="KW-0732">Signal</keyword>
<sequence>MAVFGAASLVIAGQAQAATLVLDPTADGDVTTFGGDAVDTTDGALSILQSGGNITNAILEFDLGVIPDAATIDSVSLSVVLDRFVSNTGGNPAEFDVFAYAGDGVVDIADYDAPGSQVIDAQLPIGGSSGDVLATVFSDVSPVQALLIGDLLTLRLETDSFASVQIASLETLKDLSASFLTINYTVPEVSEVPVPAALPLLLSGIAGLGFASRRRKSA</sequence>
<dbReference type="InterPro" id="IPR013424">
    <property type="entry name" value="Ice-binding_C"/>
</dbReference>
<dbReference type="EMBL" id="PJCH01000017">
    <property type="protein sequence ID" value="PQA85649.1"/>
    <property type="molecule type" value="Genomic_DNA"/>
</dbReference>
<evidence type="ECO:0008006" key="4">
    <source>
        <dbReference type="Google" id="ProtNLM"/>
    </source>
</evidence>
<accession>A0A2S7JZG2</accession>